<dbReference type="PANTHER" id="PTHR22870">
    <property type="entry name" value="REGULATOR OF CHROMOSOME CONDENSATION"/>
    <property type="match status" value="1"/>
</dbReference>
<keyword evidence="1" id="KW-0677">Repeat</keyword>
<name>A0AAN9KJ96_CLITE</name>
<dbReference type="SUPFAM" id="SSF50985">
    <property type="entry name" value="RCC1/BLIP-II"/>
    <property type="match status" value="1"/>
</dbReference>
<dbReference type="PANTHER" id="PTHR22870:SF380">
    <property type="entry name" value="CHROMOSOME CONDENSATION REGULATOR RCC1 REPEAT PROTEIN"/>
    <property type="match status" value="1"/>
</dbReference>
<dbReference type="InterPro" id="IPR000408">
    <property type="entry name" value="Reg_chr_condens"/>
</dbReference>
<feature type="region of interest" description="Disordered" evidence="3">
    <location>
        <begin position="101"/>
        <end position="128"/>
    </location>
</feature>
<dbReference type="AlphaFoldDB" id="A0AAN9KJ96"/>
<dbReference type="PROSITE" id="PS50012">
    <property type="entry name" value="RCC1_3"/>
    <property type="match status" value="1"/>
</dbReference>
<sequence length="128" mass="13907">MALTSSGQLLGWGWNKKVLQVSCGWRHTIVVTERDNVYSWGRGANGQLGHGETIDRNVPTIIVAFRVDGSPEQHIESSKPYPSSVKSRFSKSVSYAVVPNENASGSLSTTTSYMGDRHEAGVPESNVN</sequence>
<accession>A0AAN9KJ96</accession>
<keyword evidence="5" id="KW-1185">Reference proteome</keyword>
<feature type="compositionally biased region" description="Polar residues" evidence="3">
    <location>
        <begin position="101"/>
        <end position="113"/>
    </location>
</feature>
<evidence type="ECO:0000256" key="2">
    <source>
        <dbReference type="PROSITE-ProRule" id="PRU00235"/>
    </source>
</evidence>
<dbReference type="PROSITE" id="PS00626">
    <property type="entry name" value="RCC1_2"/>
    <property type="match status" value="1"/>
</dbReference>
<dbReference type="Pfam" id="PF13540">
    <property type="entry name" value="RCC1_2"/>
    <property type="match status" value="1"/>
</dbReference>
<dbReference type="EMBL" id="JAYKXN010000001">
    <property type="protein sequence ID" value="KAK7318417.1"/>
    <property type="molecule type" value="Genomic_DNA"/>
</dbReference>
<dbReference type="Proteomes" id="UP001359559">
    <property type="component" value="Unassembled WGS sequence"/>
</dbReference>
<dbReference type="InterPro" id="IPR051210">
    <property type="entry name" value="Ub_ligase/GEF_domain"/>
</dbReference>
<evidence type="ECO:0000313" key="5">
    <source>
        <dbReference type="Proteomes" id="UP001359559"/>
    </source>
</evidence>
<dbReference type="Gene3D" id="2.130.10.30">
    <property type="entry name" value="Regulator of chromosome condensation 1/beta-lactamase-inhibitor protein II"/>
    <property type="match status" value="1"/>
</dbReference>
<protein>
    <submittedName>
        <fullName evidence="4">Uncharacterized protein</fullName>
    </submittedName>
</protein>
<feature type="repeat" description="RCC1" evidence="2">
    <location>
        <begin position="35"/>
        <end position="88"/>
    </location>
</feature>
<proteinExistence type="predicted"/>
<comment type="caution">
    <text evidence="4">The sequence shown here is derived from an EMBL/GenBank/DDBJ whole genome shotgun (WGS) entry which is preliminary data.</text>
</comment>
<evidence type="ECO:0000256" key="3">
    <source>
        <dbReference type="SAM" id="MobiDB-lite"/>
    </source>
</evidence>
<organism evidence="4 5">
    <name type="scientific">Clitoria ternatea</name>
    <name type="common">Butterfly pea</name>
    <dbReference type="NCBI Taxonomy" id="43366"/>
    <lineage>
        <taxon>Eukaryota</taxon>
        <taxon>Viridiplantae</taxon>
        <taxon>Streptophyta</taxon>
        <taxon>Embryophyta</taxon>
        <taxon>Tracheophyta</taxon>
        <taxon>Spermatophyta</taxon>
        <taxon>Magnoliopsida</taxon>
        <taxon>eudicotyledons</taxon>
        <taxon>Gunneridae</taxon>
        <taxon>Pentapetalae</taxon>
        <taxon>rosids</taxon>
        <taxon>fabids</taxon>
        <taxon>Fabales</taxon>
        <taxon>Fabaceae</taxon>
        <taxon>Papilionoideae</taxon>
        <taxon>50 kb inversion clade</taxon>
        <taxon>NPAAA clade</taxon>
        <taxon>indigoferoid/millettioid clade</taxon>
        <taxon>Phaseoleae</taxon>
        <taxon>Clitoria</taxon>
    </lineage>
</organism>
<evidence type="ECO:0000256" key="1">
    <source>
        <dbReference type="ARBA" id="ARBA00022737"/>
    </source>
</evidence>
<evidence type="ECO:0000313" key="4">
    <source>
        <dbReference type="EMBL" id="KAK7318417.1"/>
    </source>
</evidence>
<reference evidence="4 5" key="1">
    <citation type="submission" date="2024-01" db="EMBL/GenBank/DDBJ databases">
        <title>The genomes of 5 underutilized Papilionoideae crops provide insights into root nodulation and disease resistance.</title>
        <authorList>
            <person name="Yuan L."/>
        </authorList>
    </citation>
    <scope>NUCLEOTIDE SEQUENCE [LARGE SCALE GENOMIC DNA]</scope>
    <source>
        <strain evidence="4">LY-2023</strain>
        <tissue evidence="4">Leaf</tissue>
    </source>
</reference>
<gene>
    <name evidence="4" type="ORF">RJT34_03117</name>
</gene>
<dbReference type="InterPro" id="IPR009091">
    <property type="entry name" value="RCC1/BLIP-II"/>
</dbReference>